<organism evidence="2 3">
    <name type="scientific">Mycolicibacterium alvei</name>
    <dbReference type="NCBI Taxonomy" id="67081"/>
    <lineage>
        <taxon>Bacteria</taxon>
        <taxon>Bacillati</taxon>
        <taxon>Actinomycetota</taxon>
        <taxon>Actinomycetes</taxon>
        <taxon>Mycobacteriales</taxon>
        <taxon>Mycobacteriaceae</taxon>
        <taxon>Mycolicibacterium</taxon>
    </lineage>
</organism>
<dbReference type="EMBL" id="AP022565">
    <property type="protein sequence ID" value="BBX27031.1"/>
    <property type="molecule type" value="Genomic_DNA"/>
</dbReference>
<dbReference type="Proteomes" id="UP000466906">
    <property type="component" value="Chromosome"/>
</dbReference>
<dbReference type="KEGG" id="malv:MALV_21560"/>
<gene>
    <name evidence="2" type="ORF">MALV_21560</name>
</gene>
<accession>A0A6N4UU30</accession>
<keyword evidence="3" id="KW-1185">Reference proteome</keyword>
<evidence type="ECO:0000256" key="1">
    <source>
        <dbReference type="SAM" id="MobiDB-lite"/>
    </source>
</evidence>
<name>A0A6N4UU30_9MYCO</name>
<proteinExistence type="predicted"/>
<evidence type="ECO:0000313" key="2">
    <source>
        <dbReference type="EMBL" id="BBX27031.1"/>
    </source>
</evidence>
<reference evidence="2 3" key="1">
    <citation type="journal article" date="2019" name="Emerg. Microbes Infect.">
        <title>Comprehensive subspecies identification of 175 nontuberculous mycobacteria species based on 7547 genomic profiles.</title>
        <authorList>
            <person name="Matsumoto Y."/>
            <person name="Kinjo T."/>
            <person name="Motooka D."/>
            <person name="Nabeya D."/>
            <person name="Jung N."/>
            <person name="Uechi K."/>
            <person name="Horii T."/>
            <person name="Iida T."/>
            <person name="Fujita J."/>
            <person name="Nakamura S."/>
        </authorList>
    </citation>
    <scope>NUCLEOTIDE SEQUENCE [LARGE SCALE GENOMIC DNA]</scope>
    <source>
        <strain evidence="2 3">JCM 12272</strain>
    </source>
</reference>
<feature type="region of interest" description="Disordered" evidence="1">
    <location>
        <begin position="71"/>
        <end position="92"/>
    </location>
</feature>
<feature type="compositionally biased region" description="Low complexity" evidence="1">
    <location>
        <begin position="79"/>
        <end position="89"/>
    </location>
</feature>
<sequence length="119" mass="12636">MTDDHDVTQIRFLDVGDDRIHPLTNGGGGEISGLIAMAWQVYREDAQSWFLAAQLGNRQLPAVGSVLSAVDEDEGGQSHGSQSSQRSISCDASTSISVRKSLKLRLAGSMVIHVTPASA</sequence>
<evidence type="ECO:0000313" key="3">
    <source>
        <dbReference type="Proteomes" id="UP000466906"/>
    </source>
</evidence>
<protein>
    <submittedName>
        <fullName evidence="2">Uncharacterized protein</fullName>
    </submittedName>
</protein>
<dbReference type="AlphaFoldDB" id="A0A6N4UU30"/>